<dbReference type="RefSeq" id="WP_068469417.1">
    <property type="nucleotide sequence ID" value="NZ_BJNW01000012.1"/>
</dbReference>
<dbReference type="GO" id="GO:0102559">
    <property type="term" value="F:peptide chain release factor N(5)-glutamine methyltransferase activity"/>
    <property type="evidence" value="ECO:0007669"/>
    <property type="project" value="UniProtKB-EC"/>
</dbReference>
<keyword evidence="9" id="KW-1185">Reference proteome</keyword>
<comment type="similarity">
    <text evidence="5">Belongs to the protein N5-glutamine methyltransferase family. PrmC subfamily.</text>
</comment>
<dbReference type="NCBIfam" id="TIGR00536">
    <property type="entry name" value="hemK_fam"/>
    <property type="match status" value="1"/>
</dbReference>
<dbReference type="Pfam" id="PF17827">
    <property type="entry name" value="PrmC_N"/>
    <property type="match status" value="1"/>
</dbReference>
<feature type="binding site" evidence="5">
    <location>
        <position position="190"/>
    </location>
    <ligand>
        <name>S-adenosyl-L-methionine</name>
        <dbReference type="ChEBI" id="CHEBI:59789"/>
    </ligand>
</feature>
<dbReference type="NCBIfam" id="TIGR03534">
    <property type="entry name" value="RF_mod_PrmC"/>
    <property type="match status" value="1"/>
</dbReference>
<dbReference type="Proteomes" id="UP000315730">
    <property type="component" value="Unassembled WGS sequence"/>
</dbReference>
<dbReference type="InterPro" id="IPR050320">
    <property type="entry name" value="N5-glutamine_MTase"/>
</dbReference>
<evidence type="ECO:0000256" key="4">
    <source>
        <dbReference type="ARBA" id="ARBA00048391"/>
    </source>
</evidence>
<dbReference type="SUPFAM" id="SSF53335">
    <property type="entry name" value="S-adenosyl-L-methionine-dependent methyltransferases"/>
    <property type="match status" value="1"/>
</dbReference>
<comment type="catalytic activity">
    <reaction evidence="4 5">
        <text>L-glutaminyl-[peptide chain release factor] + S-adenosyl-L-methionine = N(5)-methyl-L-glutaminyl-[peptide chain release factor] + S-adenosyl-L-homocysteine + H(+)</text>
        <dbReference type="Rhea" id="RHEA:42896"/>
        <dbReference type="Rhea" id="RHEA-COMP:10271"/>
        <dbReference type="Rhea" id="RHEA-COMP:10272"/>
        <dbReference type="ChEBI" id="CHEBI:15378"/>
        <dbReference type="ChEBI" id="CHEBI:30011"/>
        <dbReference type="ChEBI" id="CHEBI:57856"/>
        <dbReference type="ChEBI" id="CHEBI:59789"/>
        <dbReference type="ChEBI" id="CHEBI:61891"/>
        <dbReference type="EC" id="2.1.1.297"/>
    </reaction>
</comment>
<comment type="caution">
    <text evidence="5">Lacks conserved residue(s) required for the propagation of feature annotation.</text>
</comment>
<dbReference type="PROSITE" id="PS00092">
    <property type="entry name" value="N6_MTASE"/>
    <property type="match status" value="1"/>
</dbReference>
<name>A0A4Y4D464_KOCVA</name>
<evidence type="ECO:0000259" key="6">
    <source>
        <dbReference type="Pfam" id="PF05175"/>
    </source>
</evidence>
<dbReference type="InterPro" id="IPR019874">
    <property type="entry name" value="RF_methyltr_PrmC"/>
</dbReference>
<feature type="domain" description="Release factor glutamine methyltransferase N-terminal" evidence="7">
    <location>
        <begin position="7"/>
        <end position="75"/>
    </location>
</feature>
<dbReference type="InterPro" id="IPR029063">
    <property type="entry name" value="SAM-dependent_MTases_sf"/>
</dbReference>
<keyword evidence="2 5" id="KW-0808">Transferase</keyword>
<dbReference type="PANTHER" id="PTHR18895">
    <property type="entry name" value="HEMK METHYLTRANSFERASE"/>
    <property type="match status" value="1"/>
</dbReference>
<dbReference type="EC" id="2.1.1.297" evidence="5"/>
<sequence length="288" mass="30846">MATSLAQAIAGARRELAAAGVASPDADAALLAAHALGLSRGETEAKAILGAPEPAGYRELVARRVRREPLQHITGRAPFRQLDLAVGPGVFVPRPETELLVQLALDHARQWREHGEVHPAVVDLGSGSGAIALAVATEDPACRVTAVEREPEALRWTRQNLAGSRVRLLECDYRDVTVEGSGRFCVVVTNPPYVPVGEVPGDPEVRDYDPPTALYGGDESGMLFPAAAMDTALRLLRPGGSFVMEHAESQVETVADALSRRGFVDVQCHRDLTDRPRATTAFLPGERD</sequence>
<dbReference type="GO" id="GO:0032259">
    <property type="term" value="P:methylation"/>
    <property type="evidence" value="ECO:0007669"/>
    <property type="project" value="UniProtKB-KW"/>
</dbReference>
<dbReference type="InterPro" id="IPR040758">
    <property type="entry name" value="PrmC_N"/>
</dbReference>
<keyword evidence="3 5" id="KW-0949">S-adenosyl-L-methionine</keyword>
<dbReference type="PANTHER" id="PTHR18895:SF74">
    <property type="entry name" value="MTRF1L RELEASE FACTOR GLUTAMINE METHYLTRANSFERASE"/>
    <property type="match status" value="1"/>
</dbReference>
<organism evidence="8 9">
    <name type="scientific">Kocuria varians</name>
    <name type="common">Micrococcus varians</name>
    <dbReference type="NCBI Taxonomy" id="1272"/>
    <lineage>
        <taxon>Bacteria</taxon>
        <taxon>Bacillati</taxon>
        <taxon>Actinomycetota</taxon>
        <taxon>Actinomycetes</taxon>
        <taxon>Micrococcales</taxon>
        <taxon>Micrococcaceae</taxon>
        <taxon>Kocuria</taxon>
    </lineage>
</organism>
<evidence type="ECO:0000256" key="1">
    <source>
        <dbReference type="ARBA" id="ARBA00022603"/>
    </source>
</evidence>
<evidence type="ECO:0000256" key="5">
    <source>
        <dbReference type="HAMAP-Rule" id="MF_02126"/>
    </source>
</evidence>
<dbReference type="CDD" id="cd02440">
    <property type="entry name" value="AdoMet_MTases"/>
    <property type="match status" value="1"/>
</dbReference>
<dbReference type="Gene3D" id="1.10.8.10">
    <property type="entry name" value="DNA helicase RuvA subunit, C-terminal domain"/>
    <property type="match status" value="1"/>
</dbReference>
<evidence type="ECO:0000313" key="8">
    <source>
        <dbReference type="EMBL" id="GEC99396.1"/>
    </source>
</evidence>
<dbReference type="EMBL" id="BJNW01000012">
    <property type="protein sequence ID" value="GEC99396.1"/>
    <property type="molecule type" value="Genomic_DNA"/>
</dbReference>
<dbReference type="OrthoDB" id="9800643at2"/>
<evidence type="ECO:0000256" key="3">
    <source>
        <dbReference type="ARBA" id="ARBA00022691"/>
    </source>
</evidence>
<feature type="binding site" evidence="5">
    <location>
        <position position="148"/>
    </location>
    <ligand>
        <name>S-adenosyl-L-methionine</name>
        <dbReference type="ChEBI" id="CHEBI:59789"/>
    </ligand>
</feature>
<dbReference type="HAMAP" id="MF_02126">
    <property type="entry name" value="RF_methyltr_PrmC"/>
    <property type="match status" value="1"/>
</dbReference>
<comment type="function">
    <text evidence="5">Methylates the class 1 translation termination release factors RF1/PrfA and RF2/PrfB on the glutamine residue of the universally conserved GGQ motif.</text>
</comment>
<dbReference type="InterPro" id="IPR002052">
    <property type="entry name" value="DNA_methylase_N6_adenine_CS"/>
</dbReference>
<feature type="domain" description="Methyltransferase small" evidence="6">
    <location>
        <begin position="120"/>
        <end position="193"/>
    </location>
</feature>
<feature type="binding site" evidence="5">
    <location>
        <begin position="125"/>
        <end position="129"/>
    </location>
    <ligand>
        <name>S-adenosyl-L-methionine</name>
        <dbReference type="ChEBI" id="CHEBI:59789"/>
    </ligand>
</feature>
<dbReference type="GO" id="GO:0003676">
    <property type="term" value="F:nucleic acid binding"/>
    <property type="evidence" value="ECO:0007669"/>
    <property type="project" value="InterPro"/>
</dbReference>
<keyword evidence="1 5" id="KW-0489">Methyltransferase</keyword>
<evidence type="ECO:0000259" key="7">
    <source>
        <dbReference type="Pfam" id="PF17827"/>
    </source>
</evidence>
<evidence type="ECO:0000313" key="9">
    <source>
        <dbReference type="Proteomes" id="UP000315730"/>
    </source>
</evidence>
<protein>
    <recommendedName>
        <fullName evidence="5">Release factor glutamine methyltransferase</fullName>
        <shortName evidence="5">RF MTase</shortName>
        <ecNumber evidence="5">2.1.1.297</ecNumber>
    </recommendedName>
    <alternativeName>
        <fullName evidence="5">N5-glutamine methyltransferase PrmC</fullName>
    </alternativeName>
    <alternativeName>
        <fullName evidence="5">Protein-(glutamine-N5) MTase PrmC</fullName>
    </alternativeName>
    <alternativeName>
        <fullName evidence="5">Protein-glutamine N-methyltransferase PrmC</fullName>
    </alternativeName>
</protein>
<evidence type="ECO:0000256" key="2">
    <source>
        <dbReference type="ARBA" id="ARBA00022679"/>
    </source>
</evidence>
<proteinExistence type="inferred from homology"/>
<dbReference type="STRING" id="1272.GCA_900014985_01550"/>
<dbReference type="Gene3D" id="3.40.50.150">
    <property type="entry name" value="Vaccinia Virus protein VP39"/>
    <property type="match status" value="1"/>
</dbReference>
<accession>A0A4Y4D464</accession>
<reference evidence="8 9" key="1">
    <citation type="submission" date="2019-06" db="EMBL/GenBank/DDBJ databases">
        <title>Whole genome shotgun sequence of Kocuria varians NBRC 15358.</title>
        <authorList>
            <person name="Hosoyama A."/>
            <person name="Uohara A."/>
            <person name="Ohji S."/>
            <person name="Ichikawa N."/>
        </authorList>
    </citation>
    <scope>NUCLEOTIDE SEQUENCE [LARGE SCALE GENOMIC DNA]</scope>
    <source>
        <strain evidence="8 9">NBRC 15358</strain>
    </source>
</reference>
<feature type="binding site" evidence="5">
    <location>
        <begin position="190"/>
        <end position="193"/>
    </location>
    <ligand>
        <name>substrate</name>
    </ligand>
</feature>
<comment type="caution">
    <text evidence="8">The sequence shown here is derived from an EMBL/GenBank/DDBJ whole genome shotgun (WGS) entry which is preliminary data.</text>
</comment>
<dbReference type="InterPro" id="IPR004556">
    <property type="entry name" value="HemK-like"/>
</dbReference>
<dbReference type="AlphaFoldDB" id="A0A4Y4D464"/>
<gene>
    <name evidence="5 8" type="primary">prmC</name>
    <name evidence="8" type="ORF">KVA01_15510</name>
</gene>
<dbReference type="InterPro" id="IPR007848">
    <property type="entry name" value="Small_mtfrase_dom"/>
</dbReference>
<dbReference type="Pfam" id="PF05175">
    <property type="entry name" value="MTS"/>
    <property type="match status" value="1"/>
</dbReference>